<comment type="similarity">
    <text evidence="1">Belongs to the short-chain dehydrogenases/reductases (SDR) family.</text>
</comment>
<keyword evidence="2" id="KW-0560">Oxidoreductase</keyword>
<organism evidence="3 4">
    <name type="scientific">Bacillus vallismortis</name>
    <dbReference type="NCBI Taxonomy" id="72361"/>
    <lineage>
        <taxon>Bacteria</taxon>
        <taxon>Bacillati</taxon>
        <taxon>Bacillota</taxon>
        <taxon>Bacilli</taxon>
        <taxon>Bacillales</taxon>
        <taxon>Bacillaceae</taxon>
        <taxon>Bacillus</taxon>
    </lineage>
</organism>
<protein>
    <submittedName>
        <fullName evidence="3">SDR family oxidoreductase</fullName>
    </submittedName>
</protein>
<dbReference type="EMBL" id="CP092751">
    <property type="protein sequence ID" value="USP95486.1"/>
    <property type="molecule type" value="Genomic_DNA"/>
</dbReference>
<dbReference type="InterPro" id="IPR002347">
    <property type="entry name" value="SDR_fam"/>
</dbReference>
<reference evidence="3" key="1">
    <citation type="submission" date="2022-02" db="EMBL/GenBank/DDBJ databases">
        <title>Draft Genome Sequence of Bacillus vallismortis Strain BL01, Isolated from Artemisia lerchiana Web. Roots.</title>
        <authorList>
            <person name="Chebotar V.K."/>
            <person name="Gancheva M.S."/>
            <person name="Chizhevskaya E.P."/>
            <person name="Komarova O.V."/>
            <person name="Baganova M.E."/>
            <person name="Zaplatkin A.N."/>
            <person name="Pishchik V.N."/>
        </authorList>
    </citation>
    <scope>NUCLEOTIDE SEQUENCE</scope>
    <source>
        <strain evidence="3">BL01</strain>
    </source>
</reference>
<dbReference type="CDD" id="cd05233">
    <property type="entry name" value="SDR_c"/>
    <property type="match status" value="1"/>
</dbReference>
<dbReference type="PANTHER" id="PTHR24321">
    <property type="entry name" value="DEHYDROGENASES, SHORT CHAIN"/>
    <property type="match status" value="1"/>
</dbReference>
<proteinExistence type="inferred from homology"/>
<dbReference type="Pfam" id="PF13561">
    <property type="entry name" value="adh_short_C2"/>
    <property type="match status" value="1"/>
</dbReference>
<gene>
    <name evidence="3" type="ORF">MKF32_20235</name>
</gene>
<evidence type="ECO:0000313" key="3">
    <source>
        <dbReference type="EMBL" id="USP95486.1"/>
    </source>
</evidence>
<dbReference type="SUPFAM" id="SSF51735">
    <property type="entry name" value="NAD(P)-binding Rossmann-fold domains"/>
    <property type="match status" value="1"/>
</dbReference>
<dbReference type="PRINTS" id="PR00081">
    <property type="entry name" value="GDHRDH"/>
</dbReference>
<sequence length="214" mass="22596">MSEADASNSASKVRDIRAAGGEAFFIQMDVTNEESISQAIEVIVSRYGRLDLAVNNAGVVLEQAPLANSDKELFSNTMQTNVLGVYLSMKHEIQQMLKNGGGSIVNTSSVAGIKVFAANSAYVASKYAVEGLSKSAALDYANQDIRINTVAPGPTRTETMENDEALLNSYSEMSPSKRVGTPKVISKGIAWLLSDEASYVTGTTLTIDGGTSAG</sequence>
<evidence type="ECO:0000256" key="1">
    <source>
        <dbReference type="ARBA" id="ARBA00006484"/>
    </source>
</evidence>
<evidence type="ECO:0000313" key="4">
    <source>
        <dbReference type="Proteomes" id="UP001057348"/>
    </source>
</evidence>
<name>A0ABY4XYS0_BACVA</name>
<accession>A0ABY4XYS0</accession>
<keyword evidence="4" id="KW-1185">Reference proteome</keyword>
<dbReference type="PROSITE" id="PS00061">
    <property type="entry name" value="ADH_SHORT"/>
    <property type="match status" value="1"/>
</dbReference>
<dbReference type="Proteomes" id="UP001057348">
    <property type="component" value="Chromosome"/>
</dbReference>
<dbReference type="PRINTS" id="PR00080">
    <property type="entry name" value="SDRFAMILY"/>
</dbReference>
<dbReference type="PANTHER" id="PTHR24321:SF8">
    <property type="entry name" value="ESTRADIOL 17-BETA-DEHYDROGENASE 8-RELATED"/>
    <property type="match status" value="1"/>
</dbReference>
<dbReference type="InterPro" id="IPR020904">
    <property type="entry name" value="Sc_DH/Rdtase_CS"/>
</dbReference>
<dbReference type="InterPro" id="IPR036291">
    <property type="entry name" value="NAD(P)-bd_dom_sf"/>
</dbReference>
<evidence type="ECO:0000256" key="2">
    <source>
        <dbReference type="ARBA" id="ARBA00023002"/>
    </source>
</evidence>
<dbReference type="Gene3D" id="3.40.50.720">
    <property type="entry name" value="NAD(P)-binding Rossmann-like Domain"/>
    <property type="match status" value="1"/>
</dbReference>